<sequence length="171" mass="19740">MSINLGYRPTVEDICKLHPDLENLVKDVDRRFAAEAQKLNKVKELYQEVTSLNAGSRGQLDLKAADSQHVRRVTRGPEDTMEIIDSSLVRLQRIVDCLQNDFDRLDNGMLVSTQVEHLEYLDDLQLKTELLESRVQEAKDRLRLASFDESRLIQWACDQVRAHETRINGLH</sequence>
<gene>
    <name evidence="1" type="ORF">GNI_073480</name>
</gene>
<organism evidence="1 2">
    <name type="scientific">Gregarina niphandrodes</name>
    <name type="common">Septate eugregarine</name>
    <dbReference type="NCBI Taxonomy" id="110365"/>
    <lineage>
        <taxon>Eukaryota</taxon>
        <taxon>Sar</taxon>
        <taxon>Alveolata</taxon>
        <taxon>Apicomplexa</taxon>
        <taxon>Conoidasida</taxon>
        <taxon>Gregarinasina</taxon>
        <taxon>Eugregarinorida</taxon>
        <taxon>Gregarinidae</taxon>
        <taxon>Gregarina</taxon>
    </lineage>
</organism>
<keyword evidence="2" id="KW-1185">Reference proteome</keyword>
<dbReference type="EMBL" id="AFNH02000550">
    <property type="protein sequence ID" value="EZG66950.1"/>
    <property type="molecule type" value="Genomic_DNA"/>
</dbReference>
<accession>A0A023B736</accession>
<dbReference type="Proteomes" id="UP000019763">
    <property type="component" value="Unassembled WGS sequence"/>
</dbReference>
<dbReference type="VEuPathDB" id="CryptoDB:GNI_073480"/>
<comment type="caution">
    <text evidence="1">The sequence shown here is derived from an EMBL/GenBank/DDBJ whole genome shotgun (WGS) entry which is preliminary data.</text>
</comment>
<dbReference type="RefSeq" id="XP_011130409.1">
    <property type="nucleotide sequence ID" value="XM_011132107.1"/>
</dbReference>
<reference evidence="1" key="1">
    <citation type="submission" date="2013-12" db="EMBL/GenBank/DDBJ databases">
        <authorList>
            <person name="Omoto C.K."/>
            <person name="Sibley D."/>
            <person name="Venepally P."/>
            <person name="Hadjithomas M."/>
            <person name="Karamycheva S."/>
            <person name="Brunk B."/>
            <person name="Roos D."/>
            <person name="Caler E."/>
            <person name="Lorenzi H."/>
        </authorList>
    </citation>
    <scope>NUCLEOTIDE SEQUENCE</scope>
</reference>
<evidence type="ECO:0000313" key="2">
    <source>
        <dbReference type="Proteomes" id="UP000019763"/>
    </source>
</evidence>
<dbReference type="AlphaFoldDB" id="A0A023B736"/>
<dbReference type="GeneID" id="22912694"/>
<proteinExistence type="predicted"/>
<protein>
    <submittedName>
        <fullName evidence="1">Uncharacterized protein</fullName>
    </submittedName>
</protein>
<name>A0A023B736_GRENI</name>
<evidence type="ECO:0000313" key="1">
    <source>
        <dbReference type="EMBL" id="EZG66950.1"/>
    </source>
</evidence>